<name>A0A7K0C7J2_9ACTN</name>
<dbReference type="OrthoDB" id="4803335at2"/>
<evidence type="ECO:0000313" key="1">
    <source>
        <dbReference type="EMBL" id="MQY09082.1"/>
    </source>
</evidence>
<proteinExistence type="predicted"/>
<dbReference type="EMBL" id="WEGH01000005">
    <property type="protein sequence ID" value="MQY09082.1"/>
    <property type="molecule type" value="Genomic_DNA"/>
</dbReference>
<evidence type="ECO:0000313" key="2">
    <source>
        <dbReference type="Proteomes" id="UP000487268"/>
    </source>
</evidence>
<comment type="caution">
    <text evidence="1">The sequence shown here is derived from an EMBL/GenBank/DDBJ whole genome shotgun (WGS) entry which is preliminary data.</text>
</comment>
<organism evidence="1 2">
    <name type="scientific">Actinomadura macrotermitis</name>
    <dbReference type="NCBI Taxonomy" id="2585200"/>
    <lineage>
        <taxon>Bacteria</taxon>
        <taxon>Bacillati</taxon>
        <taxon>Actinomycetota</taxon>
        <taxon>Actinomycetes</taxon>
        <taxon>Streptosporangiales</taxon>
        <taxon>Thermomonosporaceae</taxon>
        <taxon>Actinomadura</taxon>
    </lineage>
</organism>
<keyword evidence="2" id="KW-1185">Reference proteome</keyword>
<dbReference type="AlphaFoldDB" id="A0A7K0C7J2"/>
<protein>
    <submittedName>
        <fullName evidence="1">Uncharacterized protein</fullName>
    </submittedName>
</protein>
<gene>
    <name evidence="1" type="ORF">ACRB68_71940</name>
</gene>
<dbReference type="Proteomes" id="UP000487268">
    <property type="component" value="Unassembled WGS sequence"/>
</dbReference>
<reference evidence="1 2" key="1">
    <citation type="submission" date="2019-10" db="EMBL/GenBank/DDBJ databases">
        <title>Actinomadura rubteroloni sp. nov. and Actinomadura macrotermitis sp. nov., isolated from the gut of fungus growing-termite Macrotermes natalensis.</title>
        <authorList>
            <person name="Benndorf R."/>
            <person name="Martin K."/>
            <person name="Kuefner M."/>
            <person name="De Beer W."/>
            <person name="Kaster A.-K."/>
            <person name="Vollmers J."/>
            <person name="Poulsen M."/>
            <person name="Beemelmanns C."/>
        </authorList>
    </citation>
    <scope>NUCLEOTIDE SEQUENCE [LARGE SCALE GENOMIC DNA]</scope>
    <source>
        <strain evidence="1 2">RB68</strain>
    </source>
</reference>
<dbReference type="RefSeq" id="WP_153540471.1">
    <property type="nucleotide sequence ID" value="NZ_WEGH01000005.1"/>
</dbReference>
<accession>A0A7K0C7J2</accession>
<sequence length="137" mass="15009">MSESKIPLATGSYAGSPAEELAGRRRGHRIAAGVDQRVLFPRTGRLELHPDRLVIGGWHGGADLVLRPEEVRSVANEYTGLYGRFVGGLLNSGRPLIVETATAGEIYLMVDHRTFLETTANRKWARLLKTWLVSGDG</sequence>